<keyword evidence="3" id="KW-1185">Reference proteome</keyword>
<keyword evidence="2" id="KW-0614">Plasmid</keyword>
<dbReference type="Gene3D" id="2.30.130.30">
    <property type="entry name" value="Hypothetical protein"/>
    <property type="match status" value="1"/>
</dbReference>
<dbReference type="EMBL" id="CP009417">
    <property type="protein sequence ID" value="AJD93694.1"/>
    <property type="molecule type" value="Genomic_DNA"/>
</dbReference>
<dbReference type="InterPro" id="IPR015947">
    <property type="entry name" value="PUA-like_sf"/>
</dbReference>
<dbReference type="SUPFAM" id="SSF88697">
    <property type="entry name" value="PUA domain-like"/>
    <property type="match status" value="1"/>
</dbReference>
<dbReference type="InterPro" id="IPR007374">
    <property type="entry name" value="ASCH_domain"/>
</dbReference>
<accession>A0A0B5B0K7</accession>
<proteinExistence type="predicted"/>
<name>A0A0B5B0K7_9BACL</name>
<protein>
    <recommendedName>
        <fullName evidence="1">ASCH domain-containing protein</fullName>
    </recommendedName>
</protein>
<dbReference type="HOGENOM" id="CLU_135561_1_0_9"/>
<evidence type="ECO:0000313" key="3">
    <source>
        <dbReference type="Proteomes" id="UP000031449"/>
    </source>
</evidence>
<gene>
    <name evidence="2" type="ORF">JMA_43770</name>
</gene>
<feature type="domain" description="ASCH" evidence="1">
    <location>
        <begin position="7"/>
        <end position="96"/>
    </location>
</feature>
<dbReference type="BioCyc" id="JESP1508404:G14D9-13700-MONOMER"/>
<dbReference type="KEGG" id="jeo:JMA_43770"/>
<evidence type="ECO:0000313" key="2">
    <source>
        <dbReference type="EMBL" id="AJD93694.1"/>
    </source>
</evidence>
<dbReference type="Pfam" id="PF04266">
    <property type="entry name" value="ASCH"/>
    <property type="match status" value="1"/>
</dbReference>
<geneLocation type="plasmid" evidence="3"/>
<dbReference type="Proteomes" id="UP000031449">
    <property type="component" value="Plasmid unnamed"/>
</dbReference>
<dbReference type="AlphaFoldDB" id="A0A0B5B0K7"/>
<evidence type="ECO:0000259" key="1">
    <source>
        <dbReference type="Pfam" id="PF04266"/>
    </source>
</evidence>
<organism evidence="2 3">
    <name type="scientific">Jeotgalibacillus malaysiensis</name>
    <dbReference type="NCBI Taxonomy" id="1508404"/>
    <lineage>
        <taxon>Bacteria</taxon>
        <taxon>Bacillati</taxon>
        <taxon>Bacillota</taxon>
        <taxon>Bacilli</taxon>
        <taxon>Bacillales</taxon>
        <taxon>Caryophanaceae</taxon>
        <taxon>Jeotgalibacillus</taxon>
    </lineage>
</organism>
<sequence length="126" mass="14470">MKKIALMSIQPQFVEEIVKGNKRFEYRKAVFKQDVEKVVIYASKPVGKVIGEFTIKQILEGTPDEVWKETSLESGITESYFHEYFDGKEKAFAIEIDTFTPYQEGVPLKAFAPHLKAPPQSYCYLP</sequence>
<reference evidence="2 3" key="1">
    <citation type="submission" date="2014-08" db="EMBL/GenBank/DDBJ databases">
        <title>Complete genome of a marine bacteria Jeotgalibacillus malaysiensis.</title>
        <authorList>
            <person name="Yaakop A.S."/>
            <person name="Chan K.-G."/>
            <person name="Goh K.M."/>
        </authorList>
    </citation>
    <scope>NUCLEOTIDE SEQUENCE [LARGE SCALE GENOMIC DNA]</scope>
    <source>
        <strain evidence="2 3">D5</strain>
        <plasmid evidence="3">Plasmid</plasmid>
    </source>
</reference>